<dbReference type="InterPro" id="IPR051332">
    <property type="entry name" value="Fosfomycin_Res_Enzymes"/>
</dbReference>
<evidence type="ECO:0000256" key="1">
    <source>
        <dbReference type="ARBA" id="ARBA00022723"/>
    </source>
</evidence>
<dbReference type="Pfam" id="PF00903">
    <property type="entry name" value="Glyoxalase"/>
    <property type="match status" value="2"/>
</dbReference>
<keyword evidence="1" id="KW-0479">Metal-binding</keyword>
<name>A0A418NUY5_9SPHN</name>
<dbReference type="InterPro" id="IPR029068">
    <property type="entry name" value="Glyas_Bleomycin-R_OHBP_Dase"/>
</dbReference>
<feature type="domain" description="VOC" evidence="3">
    <location>
        <begin position="7"/>
        <end position="122"/>
    </location>
</feature>
<keyword evidence="5" id="KW-1185">Reference proteome</keyword>
<dbReference type="RefSeq" id="WP_119585454.1">
    <property type="nucleotide sequence ID" value="NZ_CAWODQ010000012.1"/>
</dbReference>
<dbReference type="AlphaFoldDB" id="A0A418NUY5"/>
<accession>A0A418NUY5</accession>
<feature type="region of interest" description="Disordered" evidence="2">
    <location>
        <begin position="261"/>
        <end position="301"/>
    </location>
</feature>
<dbReference type="PANTHER" id="PTHR36113:SF6">
    <property type="entry name" value="FOSFOMYCIN RESISTANCE PROTEIN FOSX"/>
    <property type="match status" value="1"/>
</dbReference>
<dbReference type="GO" id="GO:0046872">
    <property type="term" value="F:metal ion binding"/>
    <property type="evidence" value="ECO:0007669"/>
    <property type="project" value="UniProtKB-KW"/>
</dbReference>
<dbReference type="PANTHER" id="PTHR36113">
    <property type="entry name" value="LYASE, PUTATIVE-RELATED-RELATED"/>
    <property type="match status" value="1"/>
</dbReference>
<dbReference type="OrthoDB" id="9803142at2"/>
<dbReference type="InterPro" id="IPR004360">
    <property type="entry name" value="Glyas_Fos-R_dOase_dom"/>
</dbReference>
<organism evidence="4 5">
    <name type="scientific">Aurantiacibacter zhengii</name>
    <dbReference type="NCBI Taxonomy" id="2307003"/>
    <lineage>
        <taxon>Bacteria</taxon>
        <taxon>Pseudomonadati</taxon>
        <taxon>Pseudomonadota</taxon>
        <taxon>Alphaproteobacteria</taxon>
        <taxon>Sphingomonadales</taxon>
        <taxon>Erythrobacteraceae</taxon>
        <taxon>Aurantiacibacter</taxon>
    </lineage>
</organism>
<reference evidence="4 5" key="1">
    <citation type="submission" date="2018-08" db="EMBL/GenBank/DDBJ databases">
        <title>Erythrobacter zhengii sp.nov., a bacterium isolated from deep-sea sediment.</title>
        <authorList>
            <person name="Fang C."/>
            <person name="Wu Y.-H."/>
            <person name="Sun C."/>
            <person name="Wang H."/>
            <person name="Cheng H."/>
            <person name="Meng F.-X."/>
            <person name="Wang C.-S."/>
            <person name="Xu X.-W."/>
        </authorList>
    </citation>
    <scope>NUCLEOTIDE SEQUENCE [LARGE SCALE GENOMIC DNA]</scope>
    <source>
        <strain evidence="4 5">V18</strain>
    </source>
</reference>
<evidence type="ECO:0000259" key="3">
    <source>
        <dbReference type="PROSITE" id="PS51819"/>
    </source>
</evidence>
<protein>
    <submittedName>
        <fullName evidence="4">Oxidoreductase</fullName>
    </submittedName>
</protein>
<evidence type="ECO:0000313" key="4">
    <source>
        <dbReference type="EMBL" id="RIV87738.1"/>
    </source>
</evidence>
<dbReference type="InterPro" id="IPR037523">
    <property type="entry name" value="VOC_core"/>
</dbReference>
<gene>
    <name evidence="4" type="ORF">D2V07_05210</name>
</gene>
<proteinExistence type="predicted"/>
<evidence type="ECO:0000313" key="5">
    <source>
        <dbReference type="Proteomes" id="UP000286576"/>
    </source>
</evidence>
<feature type="domain" description="VOC" evidence="3">
    <location>
        <begin position="140"/>
        <end position="252"/>
    </location>
</feature>
<dbReference type="EMBL" id="QXFL01000002">
    <property type="protein sequence ID" value="RIV87738.1"/>
    <property type="molecule type" value="Genomic_DNA"/>
</dbReference>
<dbReference type="CDD" id="cd08362">
    <property type="entry name" value="BphC5-RrK37_N_like"/>
    <property type="match status" value="1"/>
</dbReference>
<dbReference type="Gene3D" id="3.10.180.10">
    <property type="entry name" value="2,3-Dihydroxybiphenyl 1,2-Dioxygenase, domain 1"/>
    <property type="match status" value="2"/>
</dbReference>
<dbReference type="SUPFAM" id="SSF54593">
    <property type="entry name" value="Glyoxalase/Bleomycin resistance protein/Dihydroxybiphenyl dioxygenase"/>
    <property type="match status" value="1"/>
</dbReference>
<sequence>MEPRVTEIRFVGYGTSDFEAERTFYADDWGLVEVGATDDTVWFKTHGHDEHHVVRLHKRDSNCVEVIALAADSREDVDALQKKVAEAGCKIIHEARDLDAPGGGYGFRFFSPDGLPFEISANVERLDKRAMERWEGMPVKISHIVLHSPDHHAMVKFFTDVLGFRVSDWLGDFMCFLRCNSAHHRLALLPGPPCLNHVAYDMLSVDDMMRGASRLKKRGTDIRWGPGRHTAGNNTFSYFTTPGGFAVEYTSELEEVDFDSHEDKVHEPGPQTMDQWGTGVGGPNTMPKPEPDPCLFTPAEV</sequence>
<dbReference type="Proteomes" id="UP000286576">
    <property type="component" value="Unassembled WGS sequence"/>
</dbReference>
<comment type="caution">
    <text evidence="4">The sequence shown here is derived from an EMBL/GenBank/DDBJ whole genome shotgun (WGS) entry which is preliminary data.</text>
</comment>
<evidence type="ECO:0000256" key="2">
    <source>
        <dbReference type="SAM" id="MobiDB-lite"/>
    </source>
</evidence>
<dbReference type="PROSITE" id="PS51819">
    <property type="entry name" value="VOC"/>
    <property type="match status" value="2"/>
</dbReference>